<dbReference type="Proteomes" id="UP000265618">
    <property type="component" value="Unassembled WGS sequence"/>
</dbReference>
<name>A0A9K3GJ21_9EUKA</name>
<sequence length="29" mass="3085">MTTPEGVQQLIAAVQTAMNPATGREIQTQ</sequence>
<evidence type="ECO:0000313" key="2">
    <source>
        <dbReference type="Proteomes" id="UP000265618"/>
    </source>
</evidence>
<feature type="non-terminal residue" evidence="1">
    <location>
        <position position="1"/>
    </location>
</feature>
<gene>
    <name evidence="1" type="ORF">KIPB_007423</name>
</gene>
<evidence type="ECO:0000313" key="1">
    <source>
        <dbReference type="EMBL" id="GIQ85709.1"/>
    </source>
</evidence>
<proteinExistence type="predicted"/>
<accession>A0A9K3GJ21</accession>
<keyword evidence="2" id="KW-1185">Reference proteome</keyword>
<dbReference type="EMBL" id="BDIP01002090">
    <property type="protein sequence ID" value="GIQ85709.1"/>
    <property type="molecule type" value="Genomic_DNA"/>
</dbReference>
<reference evidence="1 2" key="1">
    <citation type="journal article" date="2018" name="PLoS ONE">
        <title>The draft genome of Kipferlia bialata reveals reductive genome evolution in fornicate parasites.</title>
        <authorList>
            <person name="Tanifuji G."/>
            <person name="Takabayashi S."/>
            <person name="Kume K."/>
            <person name="Takagi M."/>
            <person name="Nakayama T."/>
            <person name="Kamikawa R."/>
            <person name="Inagaki Y."/>
            <person name="Hashimoto T."/>
        </authorList>
    </citation>
    <scope>NUCLEOTIDE SEQUENCE [LARGE SCALE GENOMIC DNA]</scope>
    <source>
        <strain evidence="1">NY0173</strain>
    </source>
</reference>
<organism evidence="1 2">
    <name type="scientific">Kipferlia bialata</name>
    <dbReference type="NCBI Taxonomy" id="797122"/>
    <lineage>
        <taxon>Eukaryota</taxon>
        <taxon>Metamonada</taxon>
        <taxon>Carpediemonas-like organisms</taxon>
        <taxon>Kipferlia</taxon>
    </lineage>
</organism>
<protein>
    <submittedName>
        <fullName evidence="1">Uncharacterized protein</fullName>
    </submittedName>
</protein>
<comment type="caution">
    <text evidence="1">The sequence shown here is derived from an EMBL/GenBank/DDBJ whole genome shotgun (WGS) entry which is preliminary data.</text>
</comment>
<dbReference type="AlphaFoldDB" id="A0A9K3GJ21"/>